<dbReference type="Proteomes" id="UP000308600">
    <property type="component" value="Unassembled WGS sequence"/>
</dbReference>
<organism evidence="1 2">
    <name type="scientific">Pluteus cervinus</name>
    <dbReference type="NCBI Taxonomy" id="181527"/>
    <lineage>
        <taxon>Eukaryota</taxon>
        <taxon>Fungi</taxon>
        <taxon>Dikarya</taxon>
        <taxon>Basidiomycota</taxon>
        <taxon>Agaricomycotina</taxon>
        <taxon>Agaricomycetes</taxon>
        <taxon>Agaricomycetidae</taxon>
        <taxon>Agaricales</taxon>
        <taxon>Pluteineae</taxon>
        <taxon>Pluteaceae</taxon>
        <taxon>Pluteus</taxon>
    </lineage>
</organism>
<accession>A0ACD3AAS8</accession>
<sequence length="83" mass="9390">MKTNYENADATMNIIEIRVEPPTPNATEDKNFSVVVPAQRESTPRPTSPYLRPLPPTPDRARARYNQSQGPNSPHQLEEARYA</sequence>
<dbReference type="EMBL" id="ML208547">
    <property type="protein sequence ID" value="TFK62978.1"/>
    <property type="molecule type" value="Genomic_DNA"/>
</dbReference>
<evidence type="ECO:0000313" key="1">
    <source>
        <dbReference type="EMBL" id="TFK62978.1"/>
    </source>
</evidence>
<proteinExistence type="predicted"/>
<reference evidence="1 2" key="1">
    <citation type="journal article" date="2019" name="Nat. Ecol. Evol.">
        <title>Megaphylogeny resolves global patterns of mushroom evolution.</title>
        <authorList>
            <person name="Varga T."/>
            <person name="Krizsan K."/>
            <person name="Foldi C."/>
            <person name="Dima B."/>
            <person name="Sanchez-Garcia M."/>
            <person name="Sanchez-Ramirez S."/>
            <person name="Szollosi G.J."/>
            <person name="Szarkandi J.G."/>
            <person name="Papp V."/>
            <person name="Albert L."/>
            <person name="Andreopoulos W."/>
            <person name="Angelini C."/>
            <person name="Antonin V."/>
            <person name="Barry K.W."/>
            <person name="Bougher N.L."/>
            <person name="Buchanan P."/>
            <person name="Buyck B."/>
            <person name="Bense V."/>
            <person name="Catcheside P."/>
            <person name="Chovatia M."/>
            <person name="Cooper J."/>
            <person name="Damon W."/>
            <person name="Desjardin D."/>
            <person name="Finy P."/>
            <person name="Geml J."/>
            <person name="Haridas S."/>
            <person name="Hughes K."/>
            <person name="Justo A."/>
            <person name="Karasinski D."/>
            <person name="Kautmanova I."/>
            <person name="Kiss B."/>
            <person name="Kocsube S."/>
            <person name="Kotiranta H."/>
            <person name="LaButti K.M."/>
            <person name="Lechner B.E."/>
            <person name="Liimatainen K."/>
            <person name="Lipzen A."/>
            <person name="Lukacs Z."/>
            <person name="Mihaltcheva S."/>
            <person name="Morgado L.N."/>
            <person name="Niskanen T."/>
            <person name="Noordeloos M.E."/>
            <person name="Ohm R.A."/>
            <person name="Ortiz-Santana B."/>
            <person name="Ovrebo C."/>
            <person name="Racz N."/>
            <person name="Riley R."/>
            <person name="Savchenko A."/>
            <person name="Shiryaev A."/>
            <person name="Soop K."/>
            <person name="Spirin V."/>
            <person name="Szebenyi C."/>
            <person name="Tomsovsky M."/>
            <person name="Tulloss R.E."/>
            <person name="Uehling J."/>
            <person name="Grigoriev I.V."/>
            <person name="Vagvolgyi C."/>
            <person name="Papp T."/>
            <person name="Martin F.M."/>
            <person name="Miettinen O."/>
            <person name="Hibbett D.S."/>
            <person name="Nagy L.G."/>
        </authorList>
    </citation>
    <scope>NUCLEOTIDE SEQUENCE [LARGE SCALE GENOMIC DNA]</scope>
    <source>
        <strain evidence="1 2">NL-1719</strain>
    </source>
</reference>
<gene>
    <name evidence="1" type="ORF">BDN72DRAFT_848167</name>
</gene>
<name>A0ACD3AAS8_9AGAR</name>
<protein>
    <submittedName>
        <fullName evidence="1">Uncharacterized protein</fullName>
    </submittedName>
</protein>
<evidence type="ECO:0000313" key="2">
    <source>
        <dbReference type="Proteomes" id="UP000308600"/>
    </source>
</evidence>
<keyword evidence="2" id="KW-1185">Reference proteome</keyword>